<dbReference type="GO" id="GO:0045944">
    <property type="term" value="P:positive regulation of transcription by RNA polymerase II"/>
    <property type="evidence" value="ECO:0007669"/>
    <property type="project" value="TreeGrafter"/>
</dbReference>
<dbReference type="PANTHER" id="PTHR13233:SF17">
    <property type="entry name" value="FHA DOMAIN PROTEIN"/>
    <property type="match status" value="1"/>
</dbReference>
<dbReference type="Gene3D" id="2.60.200.20">
    <property type="match status" value="1"/>
</dbReference>
<feature type="compositionally biased region" description="Basic and acidic residues" evidence="1">
    <location>
        <begin position="399"/>
        <end position="422"/>
    </location>
</feature>
<feature type="region of interest" description="Disordered" evidence="1">
    <location>
        <begin position="381"/>
        <end position="437"/>
    </location>
</feature>
<dbReference type="Gramene" id="XM_028352356.1">
    <property type="protein sequence ID" value="XP_028208157.1"/>
    <property type="gene ID" value="LOC114391277"/>
</dbReference>
<feature type="domain" description="FHA" evidence="2">
    <location>
        <begin position="514"/>
        <end position="571"/>
    </location>
</feature>
<dbReference type="GO" id="GO:0031011">
    <property type="term" value="C:Ino80 complex"/>
    <property type="evidence" value="ECO:0007669"/>
    <property type="project" value="InterPro"/>
</dbReference>
<dbReference type="PROSITE" id="PS50006">
    <property type="entry name" value="FHA_DOMAIN"/>
    <property type="match status" value="1"/>
</dbReference>
<sequence>MEPWLPQDDFLLKNAIEGGASLESLAKGAVRFSRRFSVTELRDRWQALLYDPDVSAAARAAMGNLELAKYGGGTGTGEGGGGKKRNSESIRKHYSAMQKRLRRCRHGVAGSDAKNATEGCDGKSHGLEGRVNLKGECGNGVLRLNAPNAVLRDDAKNDLKCLFNLANEDEVVFMDLVRKEVLAADKDKPSYDNVDSLLLSSPCDVQGDDDGREPLGGGCADQHCVSESGNNAGSSGAVQTPHAEQSEGFMICVLNTEDTDIPSNDTTDIPILVPELVPLKFQPIVEELGCLESIINNKKRNESDGSLEKEVVLSQSSAALQTVRQGLVPNVNSSHRPLVLGLKSENPGRNSISAVSRQNNNVNVNINSRHSRLVRATVMPASDGHLKQEETNAPSSVHAKAEEHKALSKSEAKPLSLDHEGGDIEDGDDNDNDDELPNFSDVEEMILEMDLSPMDQETNASREVLRYQLDESKRTIMRLEQSAQSSMGRAISSQGAFAVVYGRILEKYIKTSKVILGRATNDVHVDIDLGKEGQVATRISRRQAVIKLEADGSFIIKNLGKRCIFLNGKEIATGQVRGLSAGSLIEILGIPLIFETNNSCVRKFLENENEKR</sequence>
<dbReference type="PANTHER" id="PTHR13233">
    <property type="entry name" value="MICROSPHERULE PROTEIN 1"/>
    <property type="match status" value="1"/>
</dbReference>
<evidence type="ECO:0000259" key="2">
    <source>
        <dbReference type="PROSITE" id="PS50006"/>
    </source>
</evidence>
<reference evidence="3 4" key="1">
    <citation type="submission" date="2018-09" db="EMBL/GenBank/DDBJ databases">
        <title>A high-quality reference genome of wild soybean provides a powerful tool to mine soybean genomes.</title>
        <authorList>
            <person name="Xie M."/>
            <person name="Chung C.Y.L."/>
            <person name="Li M.-W."/>
            <person name="Wong F.-L."/>
            <person name="Chan T.-F."/>
            <person name="Lam H.-M."/>
        </authorList>
    </citation>
    <scope>NUCLEOTIDE SEQUENCE [LARGE SCALE GENOMIC DNA]</scope>
    <source>
        <strain evidence="4">cv. W05</strain>
        <tissue evidence="3">Hypocotyl of etiolated seedlings</tissue>
    </source>
</reference>
<protein>
    <submittedName>
        <fullName evidence="3">Microspherule protein 1 isoform A</fullName>
    </submittedName>
</protein>
<dbReference type="Pfam" id="PF00498">
    <property type="entry name" value="FHA"/>
    <property type="match status" value="1"/>
</dbReference>
<dbReference type="FunFam" id="2.60.200.20:FF:000052">
    <property type="entry name" value="Microspherule protein 1"/>
    <property type="match status" value="1"/>
</dbReference>
<evidence type="ECO:0000313" key="3">
    <source>
        <dbReference type="EMBL" id="RZB60885.1"/>
    </source>
</evidence>
<dbReference type="InterPro" id="IPR037912">
    <property type="entry name" value="MCRS1"/>
</dbReference>
<evidence type="ECO:0000313" key="4">
    <source>
        <dbReference type="Proteomes" id="UP000289340"/>
    </source>
</evidence>
<dbReference type="GO" id="GO:0071339">
    <property type="term" value="C:MLL1 complex"/>
    <property type="evidence" value="ECO:0007669"/>
    <property type="project" value="InterPro"/>
</dbReference>
<proteinExistence type="predicted"/>
<comment type="caution">
    <text evidence="3">The sequence shown here is derived from an EMBL/GenBank/DDBJ whole genome shotgun (WGS) entry which is preliminary data.</text>
</comment>
<dbReference type="SUPFAM" id="SSF49879">
    <property type="entry name" value="SMAD/FHA domain"/>
    <property type="match status" value="1"/>
</dbReference>
<keyword evidence="4" id="KW-1185">Reference proteome</keyword>
<name>A0A445GI34_GLYSO</name>
<dbReference type="Pfam" id="PF13325">
    <property type="entry name" value="MCRS_N"/>
    <property type="match status" value="1"/>
</dbReference>
<dbReference type="GO" id="GO:0002151">
    <property type="term" value="F:G-quadruplex RNA binding"/>
    <property type="evidence" value="ECO:0007669"/>
    <property type="project" value="InterPro"/>
</dbReference>
<accession>A0A445GI34</accession>
<dbReference type="InterPro" id="IPR000253">
    <property type="entry name" value="FHA_dom"/>
</dbReference>
<gene>
    <name evidence="3" type="ORF">D0Y65_043587</name>
</gene>
<evidence type="ECO:0000256" key="1">
    <source>
        <dbReference type="SAM" id="MobiDB-lite"/>
    </source>
</evidence>
<dbReference type="SMART" id="SM00240">
    <property type="entry name" value="FHA"/>
    <property type="match status" value="1"/>
</dbReference>
<dbReference type="EMBL" id="QZWG01000016">
    <property type="protein sequence ID" value="RZB60885.1"/>
    <property type="molecule type" value="Genomic_DNA"/>
</dbReference>
<dbReference type="InterPro" id="IPR025999">
    <property type="entry name" value="MCRS_N"/>
</dbReference>
<organism evidence="3 4">
    <name type="scientific">Glycine soja</name>
    <name type="common">Wild soybean</name>
    <dbReference type="NCBI Taxonomy" id="3848"/>
    <lineage>
        <taxon>Eukaryota</taxon>
        <taxon>Viridiplantae</taxon>
        <taxon>Streptophyta</taxon>
        <taxon>Embryophyta</taxon>
        <taxon>Tracheophyta</taxon>
        <taxon>Spermatophyta</taxon>
        <taxon>Magnoliopsida</taxon>
        <taxon>eudicotyledons</taxon>
        <taxon>Gunneridae</taxon>
        <taxon>Pentapetalae</taxon>
        <taxon>rosids</taxon>
        <taxon>fabids</taxon>
        <taxon>Fabales</taxon>
        <taxon>Fabaceae</taxon>
        <taxon>Papilionoideae</taxon>
        <taxon>50 kb inversion clade</taxon>
        <taxon>NPAAA clade</taxon>
        <taxon>indigoferoid/millettioid clade</taxon>
        <taxon>Phaseoleae</taxon>
        <taxon>Glycine</taxon>
        <taxon>Glycine subgen. Soja</taxon>
    </lineage>
</organism>
<dbReference type="AlphaFoldDB" id="A0A445GI34"/>
<dbReference type="InterPro" id="IPR008984">
    <property type="entry name" value="SMAD_FHA_dom_sf"/>
</dbReference>
<feature type="compositionally biased region" description="Acidic residues" evidence="1">
    <location>
        <begin position="423"/>
        <end position="437"/>
    </location>
</feature>
<dbReference type="Proteomes" id="UP000289340">
    <property type="component" value="Chromosome 16"/>
</dbReference>
<dbReference type="GO" id="GO:0044545">
    <property type="term" value="C:NSL complex"/>
    <property type="evidence" value="ECO:0007669"/>
    <property type="project" value="TreeGrafter"/>
</dbReference>